<dbReference type="SUPFAM" id="SSF54427">
    <property type="entry name" value="NTF2-like"/>
    <property type="match status" value="1"/>
</dbReference>
<feature type="domain" description="SnoaL-like" evidence="1">
    <location>
        <begin position="4"/>
        <end position="120"/>
    </location>
</feature>
<protein>
    <submittedName>
        <fullName evidence="3">Nuclear transport factor 2 family protein</fullName>
    </submittedName>
</protein>
<dbReference type="InterPro" id="IPR032710">
    <property type="entry name" value="NTF2-like_dom_sf"/>
</dbReference>
<evidence type="ECO:0000313" key="4">
    <source>
        <dbReference type="Proteomes" id="UP000830542"/>
    </source>
</evidence>
<name>A0AAV3SHR5_HALDO</name>
<organism evidence="2 5">
    <name type="scientific">Halococcus dombrowskii</name>
    <dbReference type="NCBI Taxonomy" id="179637"/>
    <lineage>
        <taxon>Archaea</taxon>
        <taxon>Methanobacteriati</taxon>
        <taxon>Methanobacteriota</taxon>
        <taxon>Stenosarchaea group</taxon>
        <taxon>Halobacteria</taxon>
        <taxon>Halobacteriales</taxon>
        <taxon>Halococcaceae</taxon>
        <taxon>Halococcus</taxon>
    </lineage>
</organism>
<accession>A0AAV3SHR5</accession>
<dbReference type="RefSeq" id="WP_244701598.1">
    <property type="nucleotide sequence ID" value="NZ_BAAADN010000026.1"/>
</dbReference>
<reference evidence="2" key="3">
    <citation type="submission" date="2023-12" db="EMBL/GenBank/DDBJ databases">
        <authorList>
            <person name="Sun Q."/>
            <person name="Inoue M."/>
        </authorList>
    </citation>
    <scope>NUCLEOTIDE SEQUENCE</scope>
    <source>
        <strain evidence="2">JCM 12289</strain>
    </source>
</reference>
<reference evidence="3" key="2">
    <citation type="submission" date="2022-04" db="EMBL/GenBank/DDBJ databases">
        <title>Sequencing and genomic assembly of Halococcus dombrowskii.</title>
        <authorList>
            <person name="Lim S.W."/>
            <person name="MacLea K.S."/>
        </authorList>
    </citation>
    <scope>NUCLEOTIDE SEQUENCE</scope>
    <source>
        <strain evidence="3">H4</strain>
    </source>
</reference>
<sequence length="123" mass="14003">MSAEATIEEYYDALRAGEPLAAFFAADALVKFGIGERLEGSDGIAAGLREQTRTTEDWTVESHDLRVTEEEEWAWFADDVRMAWDDIESDEHHDHRTRWSGGLRRTDDDWRFVGMHVSAPGDS</sequence>
<dbReference type="KEGG" id="hdo:MUK72_12940"/>
<dbReference type="EMBL" id="CP095005">
    <property type="protein sequence ID" value="UOO94864.1"/>
    <property type="molecule type" value="Genomic_DNA"/>
</dbReference>
<dbReference type="EMBL" id="BAAADN010000026">
    <property type="protein sequence ID" value="GAA0461306.1"/>
    <property type="molecule type" value="Genomic_DNA"/>
</dbReference>
<evidence type="ECO:0000313" key="3">
    <source>
        <dbReference type="EMBL" id="UOO94864.1"/>
    </source>
</evidence>
<keyword evidence="4" id="KW-1185">Reference proteome</keyword>
<evidence type="ECO:0000259" key="1">
    <source>
        <dbReference type="Pfam" id="PF13474"/>
    </source>
</evidence>
<dbReference type="Gene3D" id="3.10.450.50">
    <property type="match status" value="1"/>
</dbReference>
<reference evidence="2" key="1">
    <citation type="journal article" date="2014" name="Int. J. Syst. Evol. Microbiol.">
        <title>Complete genome sequence of Corynebacterium casei LMG S-19264T (=DSM 44701T), isolated from a smear-ripened cheese.</title>
        <authorList>
            <consortium name="US DOE Joint Genome Institute (JGI-PGF)"/>
            <person name="Walter F."/>
            <person name="Albersmeier A."/>
            <person name="Kalinowski J."/>
            <person name="Ruckert C."/>
        </authorList>
    </citation>
    <scope>NUCLEOTIDE SEQUENCE</scope>
    <source>
        <strain evidence="2">JCM 12289</strain>
    </source>
</reference>
<proteinExistence type="predicted"/>
<evidence type="ECO:0000313" key="5">
    <source>
        <dbReference type="Proteomes" id="UP001500962"/>
    </source>
</evidence>
<dbReference type="GeneID" id="71762770"/>
<dbReference type="Pfam" id="PF13474">
    <property type="entry name" value="SnoaL_3"/>
    <property type="match status" value="1"/>
</dbReference>
<dbReference type="InterPro" id="IPR037401">
    <property type="entry name" value="SnoaL-like"/>
</dbReference>
<dbReference type="Proteomes" id="UP001500962">
    <property type="component" value="Unassembled WGS sequence"/>
</dbReference>
<gene>
    <name evidence="2" type="ORF">GCM10008985_17260</name>
    <name evidence="3" type="ORF">MUK72_12940</name>
</gene>
<dbReference type="Proteomes" id="UP000830542">
    <property type="component" value="Chromosome"/>
</dbReference>
<evidence type="ECO:0000313" key="2">
    <source>
        <dbReference type="EMBL" id="GAA0461306.1"/>
    </source>
</evidence>
<dbReference type="AlphaFoldDB" id="A0AAV3SHR5"/>